<evidence type="ECO:0000259" key="2">
    <source>
        <dbReference type="Pfam" id="PF04542"/>
    </source>
</evidence>
<name>A0A2A7V0K1_COMTR</name>
<keyword evidence="4" id="KW-1185">Reference proteome</keyword>
<sequence length="126" mass="14291">MGTAEFTLQGQVKTLYTNHHGWLHGWLRYSLNDATGAADLAHDTCVRLIARPRSFTTGPEAPAYLRTVANGLCIDMWRHREIERAWHKTWSPGQRGMHRPPKCMSLDTPGSRPRMGRVFSHGTILI</sequence>
<reference evidence="4" key="1">
    <citation type="submission" date="2017-09" db="EMBL/GenBank/DDBJ databases">
        <title>FDA dAtabase for Regulatory Grade micrObial Sequences (FDA-ARGOS): Supporting development and validation of Infectious Disease Dx tests.</title>
        <authorList>
            <person name="Minogue T."/>
            <person name="Wolcott M."/>
            <person name="Wasieloski L."/>
            <person name="Aguilar W."/>
            <person name="Moore D."/>
            <person name="Tallon L."/>
            <person name="Sadzewicz L."/>
            <person name="Ott S."/>
            <person name="Zhao X."/>
            <person name="Nagaraj S."/>
            <person name="Vavikolanu K."/>
            <person name="Aluvathingal J."/>
            <person name="Nadendla S."/>
            <person name="Sichtig H."/>
        </authorList>
    </citation>
    <scope>NUCLEOTIDE SEQUENCE [LARGE SCALE GENOMIC DNA]</scope>
    <source>
        <strain evidence="4">FDAARGOS_394</strain>
    </source>
</reference>
<proteinExistence type="predicted"/>
<evidence type="ECO:0000313" key="3">
    <source>
        <dbReference type="EMBL" id="PEH91038.1"/>
    </source>
</evidence>
<dbReference type="Gene3D" id="1.10.1740.10">
    <property type="match status" value="1"/>
</dbReference>
<dbReference type="AlphaFoldDB" id="A0A2A7V0K1"/>
<feature type="region of interest" description="Disordered" evidence="1">
    <location>
        <begin position="91"/>
        <end position="110"/>
    </location>
</feature>
<dbReference type="OrthoDB" id="8536462at2"/>
<dbReference type="EMBL" id="PDEA01000001">
    <property type="protein sequence ID" value="PEH91038.1"/>
    <property type="molecule type" value="Genomic_DNA"/>
</dbReference>
<gene>
    <name evidence="3" type="ORF">CRM82_11890</name>
</gene>
<dbReference type="Pfam" id="PF04542">
    <property type="entry name" value="Sigma70_r2"/>
    <property type="match status" value="1"/>
</dbReference>
<dbReference type="InterPro" id="IPR013325">
    <property type="entry name" value="RNA_pol_sigma_r2"/>
</dbReference>
<evidence type="ECO:0000256" key="1">
    <source>
        <dbReference type="SAM" id="MobiDB-lite"/>
    </source>
</evidence>
<dbReference type="SUPFAM" id="SSF88946">
    <property type="entry name" value="Sigma2 domain of RNA polymerase sigma factors"/>
    <property type="match status" value="1"/>
</dbReference>
<feature type="domain" description="RNA polymerase sigma-70 region 2" evidence="2">
    <location>
        <begin position="15"/>
        <end position="80"/>
    </location>
</feature>
<dbReference type="InterPro" id="IPR007627">
    <property type="entry name" value="RNA_pol_sigma70_r2"/>
</dbReference>
<protein>
    <recommendedName>
        <fullName evidence="2">RNA polymerase sigma-70 region 2 domain-containing protein</fullName>
    </recommendedName>
</protein>
<dbReference type="Proteomes" id="UP000220246">
    <property type="component" value="Unassembled WGS sequence"/>
</dbReference>
<dbReference type="GO" id="GO:0003700">
    <property type="term" value="F:DNA-binding transcription factor activity"/>
    <property type="evidence" value="ECO:0007669"/>
    <property type="project" value="InterPro"/>
</dbReference>
<accession>A0A2A7V0K1</accession>
<comment type="caution">
    <text evidence="3">The sequence shown here is derived from an EMBL/GenBank/DDBJ whole genome shotgun (WGS) entry which is preliminary data.</text>
</comment>
<organism evidence="3 4">
    <name type="scientific">Comamonas terrigena</name>
    <dbReference type="NCBI Taxonomy" id="32013"/>
    <lineage>
        <taxon>Bacteria</taxon>
        <taxon>Pseudomonadati</taxon>
        <taxon>Pseudomonadota</taxon>
        <taxon>Betaproteobacteria</taxon>
        <taxon>Burkholderiales</taxon>
        <taxon>Comamonadaceae</taxon>
        <taxon>Comamonas</taxon>
    </lineage>
</organism>
<dbReference type="GO" id="GO:0006352">
    <property type="term" value="P:DNA-templated transcription initiation"/>
    <property type="evidence" value="ECO:0007669"/>
    <property type="project" value="InterPro"/>
</dbReference>
<evidence type="ECO:0000313" key="4">
    <source>
        <dbReference type="Proteomes" id="UP000220246"/>
    </source>
</evidence>